<proteinExistence type="predicted"/>
<dbReference type="EMBL" id="CP126084">
    <property type="protein sequence ID" value="WHX50181.1"/>
    <property type="molecule type" value="Genomic_DNA"/>
</dbReference>
<dbReference type="AlphaFoldDB" id="A0AA95I6B0"/>
<evidence type="ECO:0000313" key="2">
    <source>
        <dbReference type="Proteomes" id="UP001177943"/>
    </source>
</evidence>
<dbReference type="Proteomes" id="UP001177943">
    <property type="component" value="Chromosome"/>
</dbReference>
<dbReference type="KEGG" id="pwn:QNH46_05820"/>
<name>A0AA95I6B0_9BACL</name>
<gene>
    <name evidence="1" type="ORF">QNH46_05820</name>
</gene>
<protein>
    <submittedName>
        <fullName evidence="1">Uncharacterized protein</fullName>
    </submittedName>
</protein>
<dbReference type="RefSeq" id="WP_283927266.1">
    <property type="nucleotide sequence ID" value="NZ_CP126084.1"/>
</dbReference>
<organism evidence="1 2">
    <name type="scientific">Paenibacillus woosongensis</name>
    <dbReference type="NCBI Taxonomy" id="307580"/>
    <lineage>
        <taxon>Bacteria</taxon>
        <taxon>Bacillati</taxon>
        <taxon>Bacillota</taxon>
        <taxon>Bacilli</taxon>
        <taxon>Bacillales</taxon>
        <taxon>Paenibacillaceae</taxon>
        <taxon>Paenibacillus</taxon>
    </lineage>
</organism>
<sequence length="77" mass="8879">MKIKDLEQELIAINVPKDIYSILKGGLPNEQYCISKDGDNWEVYYSERGNKSGLIIFDNEDMACEYFYKTVAKYAKG</sequence>
<reference evidence="1" key="1">
    <citation type="submission" date="2023-05" db="EMBL/GenBank/DDBJ databases">
        <title>Comparative genomics of Bacillaceae isolates and their secondary metabolite potential.</title>
        <authorList>
            <person name="Song L."/>
            <person name="Nielsen L.J."/>
            <person name="Mohite O."/>
            <person name="Xu X."/>
            <person name="Weber T."/>
            <person name="Kovacs A.T."/>
        </authorList>
    </citation>
    <scope>NUCLEOTIDE SEQUENCE</scope>
    <source>
        <strain evidence="1">B2_4</strain>
    </source>
</reference>
<accession>A0AA95I6B0</accession>
<evidence type="ECO:0000313" key="1">
    <source>
        <dbReference type="EMBL" id="WHX50181.1"/>
    </source>
</evidence>